<dbReference type="AlphaFoldDB" id="A0AAV1M2K1"/>
<gene>
    <name evidence="2" type="ORF">PARMNEM_LOCUS20008</name>
</gene>
<evidence type="ECO:0000256" key="1">
    <source>
        <dbReference type="SAM" id="MobiDB-lite"/>
    </source>
</evidence>
<feature type="compositionally biased region" description="Polar residues" evidence="1">
    <location>
        <begin position="117"/>
        <end position="126"/>
    </location>
</feature>
<keyword evidence="3" id="KW-1185">Reference proteome</keyword>
<dbReference type="EMBL" id="CAVLGL010000126">
    <property type="protein sequence ID" value="CAK1601360.1"/>
    <property type="molecule type" value="Genomic_DNA"/>
</dbReference>
<sequence>MLSERAGRPSTSTTDDNIDKVKKILLANRRITVREVAEDRNISIGSCYSIIMVNTEENIDSNPITYPYYYAQDVNKFVINYYNQEERLHDLTPNRIAVNDERQSKSEKCSRKRNRSQDSSLSSYII</sequence>
<protein>
    <submittedName>
        <fullName evidence="2">Uncharacterized protein</fullName>
    </submittedName>
</protein>
<evidence type="ECO:0000313" key="3">
    <source>
        <dbReference type="Proteomes" id="UP001314205"/>
    </source>
</evidence>
<comment type="caution">
    <text evidence="2">The sequence shown here is derived from an EMBL/GenBank/DDBJ whole genome shotgun (WGS) entry which is preliminary data.</text>
</comment>
<organism evidence="2 3">
    <name type="scientific">Parnassius mnemosyne</name>
    <name type="common">clouded apollo</name>
    <dbReference type="NCBI Taxonomy" id="213953"/>
    <lineage>
        <taxon>Eukaryota</taxon>
        <taxon>Metazoa</taxon>
        <taxon>Ecdysozoa</taxon>
        <taxon>Arthropoda</taxon>
        <taxon>Hexapoda</taxon>
        <taxon>Insecta</taxon>
        <taxon>Pterygota</taxon>
        <taxon>Neoptera</taxon>
        <taxon>Endopterygota</taxon>
        <taxon>Lepidoptera</taxon>
        <taxon>Glossata</taxon>
        <taxon>Ditrysia</taxon>
        <taxon>Papilionoidea</taxon>
        <taxon>Papilionidae</taxon>
        <taxon>Parnassiinae</taxon>
        <taxon>Parnassini</taxon>
        <taxon>Parnassius</taxon>
        <taxon>Driopa</taxon>
    </lineage>
</organism>
<dbReference type="Proteomes" id="UP001314205">
    <property type="component" value="Unassembled WGS sequence"/>
</dbReference>
<proteinExistence type="predicted"/>
<accession>A0AAV1M2K1</accession>
<evidence type="ECO:0000313" key="2">
    <source>
        <dbReference type="EMBL" id="CAK1601360.1"/>
    </source>
</evidence>
<name>A0AAV1M2K1_9NEOP</name>
<reference evidence="2 3" key="1">
    <citation type="submission" date="2023-11" db="EMBL/GenBank/DDBJ databases">
        <authorList>
            <person name="Hedman E."/>
            <person name="Englund M."/>
            <person name="Stromberg M."/>
            <person name="Nyberg Akerstrom W."/>
            <person name="Nylinder S."/>
            <person name="Jareborg N."/>
            <person name="Kallberg Y."/>
            <person name="Kronander E."/>
        </authorList>
    </citation>
    <scope>NUCLEOTIDE SEQUENCE [LARGE SCALE GENOMIC DNA]</scope>
</reference>
<feature type="region of interest" description="Disordered" evidence="1">
    <location>
        <begin position="93"/>
        <end position="126"/>
    </location>
</feature>
<feature type="compositionally biased region" description="Basic and acidic residues" evidence="1">
    <location>
        <begin position="93"/>
        <end position="109"/>
    </location>
</feature>